<dbReference type="InterPro" id="IPR011990">
    <property type="entry name" value="TPR-like_helical_dom_sf"/>
</dbReference>
<gene>
    <name evidence="2" type="ORF">Ae201684_005062</name>
</gene>
<sequence>MEVPAADVPLYKSVYERFVETQDDITQLAGQLAILESCGYTKLGEFARPFSIKFTNRAVSVPTSPLSPTTVEIGHLYDGDGVNLYERFLRSHMRLVTLAKLVHGPLVVETARAELGLAEGYMRAGLWKQCHDHTRAADVIILDIDKPHEKAALRQLNRAHAVFAKLRRSGHVTRQELVAALSTKDFFTDLDKTSTVPSALASLRDQTDQVGDAIGWSALVSHLHDQDSSFQSYCRLLEQLIPREVLSTLQQVYQTKSGSDNDDKFVASLQAHDLVALQRLGELVNDVEDRPERLAWPEVVELACMSWNEVALESLKCKTALLHGRYHMKRGQVNDALEWIRQAVTSQKAIVGADKHSLVECYMALADALSLRQTQAVAQAKEAATLKFEAWLASPEGYLVIKDEAIRILEATVSFNSTSPLHPRSKKQKAKKIPSKKEAEAIARRQLRDKQAQATISVSSVYLDEALDLYRQVFVLEQDHFRQADVHIAMAYTSLGNVHMTRQEPDDAVKYLTLAIEMFESACGSAVPASAFLRMHVAKIHAHFDRHEAACNLLEEAASYFHDLAESFGDSETTRRDAAANAIDAWRGWLDLAVDKDVADIGAIHRKVVQAAELGYGQFSVEAAEALAAEGHFWLDHEDQRAAADNALDAARYILEIHYGPNDKRVRKLRQEVAAIAAKARPSDC</sequence>
<dbReference type="SUPFAM" id="SSF48452">
    <property type="entry name" value="TPR-like"/>
    <property type="match status" value="2"/>
</dbReference>
<reference evidence="2 3" key="1">
    <citation type="submission" date="2019-07" db="EMBL/GenBank/DDBJ databases">
        <title>Genomics analysis of Aphanomyces spp. identifies a new class of oomycete effector associated with host adaptation.</title>
        <authorList>
            <person name="Gaulin E."/>
        </authorList>
    </citation>
    <scope>NUCLEOTIDE SEQUENCE [LARGE SCALE GENOMIC DNA]</scope>
    <source>
        <strain evidence="2 3">ATCC 201684</strain>
    </source>
</reference>
<protein>
    <submittedName>
        <fullName evidence="2">Uncharacterized protein</fullName>
    </submittedName>
</protein>
<dbReference type="EMBL" id="VJMJ01000065">
    <property type="protein sequence ID" value="KAF0739285.1"/>
    <property type="molecule type" value="Genomic_DNA"/>
</dbReference>
<comment type="caution">
    <text evidence="2">The sequence shown here is derived from an EMBL/GenBank/DDBJ whole genome shotgun (WGS) entry which is preliminary data.</text>
</comment>
<dbReference type="AlphaFoldDB" id="A0A6G0XGA2"/>
<organism evidence="2 3">
    <name type="scientific">Aphanomyces euteiches</name>
    <dbReference type="NCBI Taxonomy" id="100861"/>
    <lineage>
        <taxon>Eukaryota</taxon>
        <taxon>Sar</taxon>
        <taxon>Stramenopiles</taxon>
        <taxon>Oomycota</taxon>
        <taxon>Saprolegniomycetes</taxon>
        <taxon>Saprolegniales</taxon>
        <taxon>Verrucalvaceae</taxon>
        <taxon>Aphanomyces</taxon>
    </lineage>
</organism>
<proteinExistence type="predicted"/>
<keyword evidence="1" id="KW-0802">TPR repeat</keyword>
<evidence type="ECO:0000313" key="2">
    <source>
        <dbReference type="EMBL" id="KAF0739285.1"/>
    </source>
</evidence>
<name>A0A6G0XGA2_9STRA</name>
<dbReference type="InterPro" id="IPR019734">
    <property type="entry name" value="TPR_rpt"/>
</dbReference>
<evidence type="ECO:0000313" key="3">
    <source>
        <dbReference type="Proteomes" id="UP000481153"/>
    </source>
</evidence>
<feature type="repeat" description="TPR" evidence="1">
    <location>
        <begin position="489"/>
        <end position="522"/>
    </location>
</feature>
<accession>A0A6G0XGA2</accession>
<evidence type="ECO:0000256" key="1">
    <source>
        <dbReference type="PROSITE-ProRule" id="PRU00339"/>
    </source>
</evidence>
<dbReference type="Proteomes" id="UP000481153">
    <property type="component" value="Unassembled WGS sequence"/>
</dbReference>
<keyword evidence="3" id="KW-1185">Reference proteome</keyword>
<dbReference type="PROSITE" id="PS50005">
    <property type="entry name" value="TPR"/>
    <property type="match status" value="1"/>
</dbReference>
<dbReference type="Pfam" id="PF13374">
    <property type="entry name" value="TPR_10"/>
    <property type="match status" value="1"/>
</dbReference>
<dbReference type="VEuPathDB" id="FungiDB:AeMF1_017327"/>
<dbReference type="Gene3D" id="1.25.40.10">
    <property type="entry name" value="Tetratricopeptide repeat domain"/>
    <property type="match status" value="1"/>
</dbReference>